<reference evidence="1" key="1">
    <citation type="submission" date="2018-07" db="EMBL/GenBank/DDBJ databases">
        <authorList>
            <consortium name="PulseNet: The National Subtyping Network for Foodborne Disease Surveillance"/>
            <person name="Tarr C.L."/>
            <person name="Trees E."/>
            <person name="Katz L.S."/>
            <person name="Carleton-Romer H.A."/>
            <person name="Stroika S."/>
            <person name="Kucerova Z."/>
            <person name="Roache K.F."/>
            <person name="Sabol A.L."/>
            <person name="Besser J."/>
            <person name="Gerner-Smidt P."/>
        </authorList>
    </citation>
    <scope>NUCLEOTIDE SEQUENCE</scope>
    <source>
        <strain evidence="1">PNUSAS010625</strain>
    </source>
</reference>
<proteinExistence type="predicted"/>
<evidence type="ECO:0000313" key="1">
    <source>
        <dbReference type="EMBL" id="EDG3553527.1"/>
    </source>
</evidence>
<dbReference type="InterPro" id="IPR036390">
    <property type="entry name" value="WH_DNA-bd_sf"/>
</dbReference>
<comment type="caution">
    <text evidence="1">The sequence shown here is derived from an EMBL/GenBank/DDBJ whole genome shotgun (WGS) entry which is preliminary data.</text>
</comment>
<dbReference type="InterPro" id="IPR036388">
    <property type="entry name" value="WH-like_DNA-bd_sf"/>
</dbReference>
<dbReference type="Pfam" id="PF13730">
    <property type="entry name" value="HTH_36"/>
    <property type="match status" value="1"/>
</dbReference>
<sequence length="139" mass="15991">MSHMKKNTFSGRWDEKALSMGWTAIPNALFFMQRPLGISPTNFNVLLNLFIHWWEAGTWPYPSQKGLASRMGVSVRTIQRSLDEMTEMGLIKKTATMRNHPRYKGRNIYDLTPVIKMIEEMAPDLKRTVGNKKSDSQEG</sequence>
<gene>
    <name evidence="1" type="ORF">B6362_23945</name>
</gene>
<dbReference type="EMBL" id="AAMDWX010000059">
    <property type="protein sequence ID" value="EDG3553527.1"/>
    <property type="molecule type" value="Genomic_DNA"/>
</dbReference>
<accession>A0A630J6A1</accession>
<organism evidence="1">
    <name type="scientific">Salmonella typhimurium</name>
    <dbReference type="NCBI Taxonomy" id="90371"/>
    <lineage>
        <taxon>Bacteria</taxon>
        <taxon>Pseudomonadati</taxon>
        <taxon>Pseudomonadota</taxon>
        <taxon>Gammaproteobacteria</taxon>
        <taxon>Enterobacterales</taxon>
        <taxon>Enterobacteriaceae</taxon>
        <taxon>Salmonella</taxon>
    </lineage>
</organism>
<name>A0A630J6A1_SALTM</name>
<protein>
    <submittedName>
        <fullName evidence="1">Helix-turn-helix domain-containing protein</fullName>
    </submittedName>
</protein>
<dbReference type="SUPFAM" id="SSF46785">
    <property type="entry name" value="Winged helix' DNA-binding domain"/>
    <property type="match status" value="1"/>
</dbReference>
<dbReference type="AlphaFoldDB" id="A0A630J6A1"/>
<dbReference type="Gene3D" id="1.10.10.10">
    <property type="entry name" value="Winged helix-like DNA-binding domain superfamily/Winged helix DNA-binding domain"/>
    <property type="match status" value="1"/>
</dbReference>